<dbReference type="GO" id="GO:0043015">
    <property type="term" value="F:gamma-tubulin binding"/>
    <property type="evidence" value="ECO:0007669"/>
    <property type="project" value="InterPro"/>
</dbReference>
<dbReference type="PANTHER" id="PTHR19302">
    <property type="entry name" value="GAMMA TUBULIN COMPLEX PROTEIN"/>
    <property type="match status" value="1"/>
</dbReference>
<keyword evidence="2 5" id="KW-0963">Cytoplasm</keyword>
<gene>
    <name evidence="8" type="ORF">BWQ96_07149</name>
</gene>
<comment type="subcellular location">
    <subcellularLocation>
        <location evidence="5">Cytoplasm</location>
        <location evidence="5">Cytoskeleton</location>
        <location evidence="5">Microtubule organizing center</location>
    </subcellularLocation>
</comment>
<evidence type="ECO:0000256" key="5">
    <source>
        <dbReference type="RuleBase" id="RU363050"/>
    </source>
</evidence>
<comment type="similarity">
    <text evidence="1 5">Belongs to the TUBGCP family.</text>
</comment>
<feature type="domain" description="Gamma tubulin complex component protein N-terminal" evidence="7">
    <location>
        <begin position="326"/>
        <end position="554"/>
    </location>
</feature>
<keyword evidence="9" id="KW-1185">Reference proteome</keyword>
<dbReference type="Pfam" id="PF04130">
    <property type="entry name" value="GCP_C_terminal"/>
    <property type="match status" value="1"/>
</dbReference>
<name>A0A2V3IM06_9FLOR</name>
<dbReference type="Proteomes" id="UP000247409">
    <property type="component" value="Unassembled WGS sequence"/>
</dbReference>
<dbReference type="GO" id="GO:0051321">
    <property type="term" value="P:meiotic cell cycle"/>
    <property type="evidence" value="ECO:0007669"/>
    <property type="project" value="TreeGrafter"/>
</dbReference>
<dbReference type="AlphaFoldDB" id="A0A2V3IM06"/>
<sequence>MVQKEDRGSSILQLTKKLWKEKWILGYEVLLDITGEFRKHHIRTNAECESLLFDVTTELRAAGRVDDANQLEVLAKPVTGESGSSSESVLLVLLLCAQNLRRKPRTVPGLLFSSDSFVNTRKATPSSDNRPNGFFDISISEIFNESGGTGDTIPGSSKSHSLSSSNSTYDFEDCLAARARSAIEQKALWLENKMRPSPLALTSKSKISNQPTSVYDLDQWKAFRPLEKEHVSYVPTPTDASLLSTASRDERILQHVFCRCVSGPEFDELVVHSDDDYQLNKLQAVLLGSQQLSEETKKNLLGRTDTTRQRRWAHQLLTKVRAPQDEVTELTIRSSVCGALYQDILSFSNVYASLDLGRSLQAVITFIEEKTESYYFSLLDSVQDHTVLPRNKPWSLLNKAESMISDMYHLGELLSMLETTDGSSFSVLTVLKEHASKQTCSSTLNQMFLNVFMTYMDFVWDWFFEASCRRDSKHEFFGTMLGLSARGSESLRSGDIIQGEDGLDTPRQESELIHGLFPSIFSEDQALFILRAGRSRSLLQYFGLETGNLANKPQLPSGSHCRNNLNLLRARLDEYVQCLKSPGSPTEQHPTISEPDLNTSHGLKAMGAPVDDKDDPLSKTLSTDCESFVVENHPHEAQDSLIQKSLYVADTLSTIPLAFQMIMVESEDDDNAFQGDIEFQSCFTWNQILPMSSQSQDLTDPYCPPLSLVSRGFLLQPLRVIDELVQTKVMRSFVQDLDLFGHLKNLRSHILLGAGDFANALVGQIEGAARTSEATERYIQRRVNAAMTFYGTSGAGGRYLRDRTLLNRCLRTALNLYSRVHNPYADLLFMDSVSHVDERESASGKISLWDHSMEFKYHVEFPLNIIFSEEAMAMYSKISDFFLRVLRAKQSLRSLFVLSRRNSSLYKRSEERLSHNKRLQVAIWNFSWQAEHFVSIFGGFEMDQVLGTAWDKFKSSWENTDNIWDLRDAHMRFLNVSVRRCLLGEKHKSVLSVMSGGFDIVVKIDKQIISVCYPDMISAPVETENVIDLLISASASLKRRSMFLTDVLGRLIESGGFPHLEDLLTRLNFNYFYQASAS</sequence>
<dbReference type="GO" id="GO:0051225">
    <property type="term" value="P:spindle assembly"/>
    <property type="evidence" value="ECO:0007669"/>
    <property type="project" value="TreeGrafter"/>
</dbReference>
<keyword evidence="4 5" id="KW-0206">Cytoskeleton</keyword>
<evidence type="ECO:0000313" key="9">
    <source>
        <dbReference type="Proteomes" id="UP000247409"/>
    </source>
</evidence>
<dbReference type="STRING" id="448386.A0A2V3IM06"/>
<dbReference type="GO" id="GO:0051011">
    <property type="term" value="F:microtubule minus-end binding"/>
    <property type="evidence" value="ECO:0007669"/>
    <property type="project" value="TreeGrafter"/>
</dbReference>
<dbReference type="InterPro" id="IPR041470">
    <property type="entry name" value="GCP_N"/>
</dbReference>
<organism evidence="8 9">
    <name type="scientific">Gracilariopsis chorda</name>
    <dbReference type="NCBI Taxonomy" id="448386"/>
    <lineage>
        <taxon>Eukaryota</taxon>
        <taxon>Rhodophyta</taxon>
        <taxon>Florideophyceae</taxon>
        <taxon>Rhodymeniophycidae</taxon>
        <taxon>Gracilariales</taxon>
        <taxon>Gracilariaceae</taxon>
        <taxon>Gracilariopsis</taxon>
    </lineage>
</organism>
<dbReference type="Gene3D" id="1.20.120.1900">
    <property type="entry name" value="Gamma-tubulin complex, C-terminal domain"/>
    <property type="match status" value="1"/>
</dbReference>
<evidence type="ECO:0000259" key="7">
    <source>
        <dbReference type="Pfam" id="PF17681"/>
    </source>
</evidence>
<evidence type="ECO:0000256" key="3">
    <source>
        <dbReference type="ARBA" id="ARBA00022701"/>
    </source>
</evidence>
<dbReference type="PANTHER" id="PTHR19302:SF33">
    <property type="entry name" value="GAMMA-TUBULIN COMPLEX COMPONENT 5"/>
    <property type="match status" value="1"/>
</dbReference>
<accession>A0A2V3IM06</accession>
<dbReference type="GO" id="GO:0007020">
    <property type="term" value="P:microtubule nucleation"/>
    <property type="evidence" value="ECO:0007669"/>
    <property type="project" value="InterPro"/>
</dbReference>
<evidence type="ECO:0000259" key="6">
    <source>
        <dbReference type="Pfam" id="PF04130"/>
    </source>
</evidence>
<protein>
    <recommendedName>
        <fullName evidence="5">Spindle pole body component</fullName>
    </recommendedName>
</protein>
<evidence type="ECO:0000256" key="4">
    <source>
        <dbReference type="ARBA" id="ARBA00023212"/>
    </source>
</evidence>
<dbReference type="InterPro" id="IPR007259">
    <property type="entry name" value="GCP"/>
</dbReference>
<dbReference type="GO" id="GO:0000930">
    <property type="term" value="C:gamma-tubulin complex"/>
    <property type="evidence" value="ECO:0007669"/>
    <property type="project" value="TreeGrafter"/>
</dbReference>
<reference evidence="8 9" key="1">
    <citation type="journal article" date="2018" name="Mol. Biol. Evol.">
        <title>Analysis of the draft genome of the red seaweed Gracilariopsis chorda provides insights into genome size evolution in Rhodophyta.</title>
        <authorList>
            <person name="Lee J."/>
            <person name="Yang E.C."/>
            <person name="Graf L."/>
            <person name="Yang J.H."/>
            <person name="Qiu H."/>
            <person name="Zel Zion U."/>
            <person name="Chan C.X."/>
            <person name="Stephens T.G."/>
            <person name="Weber A.P.M."/>
            <person name="Boo G.H."/>
            <person name="Boo S.M."/>
            <person name="Kim K.M."/>
            <person name="Shin Y."/>
            <person name="Jung M."/>
            <person name="Lee S.J."/>
            <person name="Yim H.S."/>
            <person name="Lee J.H."/>
            <person name="Bhattacharya D."/>
            <person name="Yoon H.S."/>
        </authorList>
    </citation>
    <scope>NUCLEOTIDE SEQUENCE [LARGE SCALE GENOMIC DNA]</scope>
    <source>
        <strain evidence="8 9">SKKU-2015</strain>
        <tissue evidence="8">Whole body</tissue>
    </source>
</reference>
<proteinExistence type="inferred from homology"/>
<comment type="caution">
    <text evidence="8">The sequence shown here is derived from an EMBL/GenBank/DDBJ whole genome shotgun (WGS) entry which is preliminary data.</text>
</comment>
<dbReference type="EMBL" id="NBIV01000137">
    <property type="protein sequence ID" value="PXF43115.1"/>
    <property type="molecule type" value="Genomic_DNA"/>
</dbReference>
<evidence type="ECO:0000313" key="8">
    <source>
        <dbReference type="EMBL" id="PXF43115.1"/>
    </source>
</evidence>
<dbReference type="InterPro" id="IPR042241">
    <property type="entry name" value="GCP_C_sf"/>
</dbReference>
<dbReference type="GO" id="GO:0000278">
    <property type="term" value="P:mitotic cell cycle"/>
    <property type="evidence" value="ECO:0007669"/>
    <property type="project" value="TreeGrafter"/>
</dbReference>
<dbReference type="InterPro" id="IPR040457">
    <property type="entry name" value="GCP_C"/>
</dbReference>
<keyword evidence="3 5" id="KW-0493">Microtubule</keyword>
<evidence type="ECO:0000256" key="2">
    <source>
        <dbReference type="ARBA" id="ARBA00022490"/>
    </source>
</evidence>
<dbReference type="GO" id="GO:0005874">
    <property type="term" value="C:microtubule"/>
    <property type="evidence" value="ECO:0007669"/>
    <property type="project" value="UniProtKB-KW"/>
</dbReference>
<evidence type="ECO:0000256" key="1">
    <source>
        <dbReference type="ARBA" id="ARBA00010337"/>
    </source>
</evidence>
<dbReference type="Pfam" id="PF17681">
    <property type="entry name" value="GCP_N_terminal"/>
    <property type="match status" value="1"/>
</dbReference>
<dbReference type="OrthoDB" id="775571at2759"/>
<dbReference type="GO" id="GO:0031122">
    <property type="term" value="P:cytoplasmic microtubule organization"/>
    <property type="evidence" value="ECO:0007669"/>
    <property type="project" value="TreeGrafter"/>
</dbReference>
<dbReference type="GO" id="GO:0000922">
    <property type="term" value="C:spindle pole"/>
    <property type="evidence" value="ECO:0007669"/>
    <property type="project" value="InterPro"/>
</dbReference>
<feature type="domain" description="Gamma tubulin complex component C-terminal" evidence="6">
    <location>
        <begin position="739"/>
        <end position="1073"/>
    </location>
</feature>